<reference evidence="3" key="1">
    <citation type="journal article" date="2023" name="Mol. Phylogenet. Evol.">
        <title>Genome-scale phylogeny and comparative genomics of the fungal order Sordariales.</title>
        <authorList>
            <person name="Hensen N."/>
            <person name="Bonometti L."/>
            <person name="Westerberg I."/>
            <person name="Brannstrom I.O."/>
            <person name="Guillou S."/>
            <person name="Cros-Aarteil S."/>
            <person name="Calhoun S."/>
            <person name="Haridas S."/>
            <person name="Kuo A."/>
            <person name="Mondo S."/>
            <person name="Pangilinan J."/>
            <person name="Riley R."/>
            <person name="LaButti K."/>
            <person name="Andreopoulos B."/>
            <person name="Lipzen A."/>
            <person name="Chen C."/>
            <person name="Yan M."/>
            <person name="Daum C."/>
            <person name="Ng V."/>
            <person name="Clum A."/>
            <person name="Steindorff A."/>
            <person name="Ohm R.A."/>
            <person name="Martin F."/>
            <person name="Silar P."/>
            <person name="Natvig D.O."/>
            <person name="Lalanne C."/>
            <person name="Gautier V."/>
            <person name="Ament-Velasquez S.L."/>
            <person name="Kruys A."/>
            <person name="Hutchinson M.I."/>
            <person name="Powell A.J."/>
            <person name="Barry K."/>
            <person name="Miller A.N."/>
            <person name="Grigoriev I.V."/>
            <person name="Debuchy R."/>
            <person name="Gladieux P."/>
            <person name="Hiltunen Thoren M."/>
            <person name="Johannesson H."/>
        </authorList>
    </citation>
    <scope>NUCLEOTIDE SEQUENCE</scope>
    <source>
        <strain evidence="3">CBS 118394</strain>
    </source>
</reference>
<dbReference type="PANTHER" id="PTHR34154:SF10">
    <property type="entry name" value="ASL1-LIKE GLYCOSYL HYDROLASE CATALYTIC DOMAIN-CONTAINING PROTEIN"/>
    <property type="match status" value="1"/>
</dbReference>
<keyword evidence="1" id="KW-0732">Signal</keyword>
<dbReference type="InterPro" id="IPR017853">
    <property type="entry name" value="GH"/>
</dbReference>
<dbReference type="Gene3D" id="3.20.20.80">
    <property type="entry name" value="Glycosidases"/>
    <property type="match status" value="1"/>
</dbReference>
<comment type="caution">
    <text evidence="3">The sequence shown here is derived from an EMBL/GenBank/DDBJ whole genome shotgun (WGS) entry which is preliminary data.</text>
</comment>
<accession>A0AAE0M3L8</accession>
<dbReference type="InterPro" id="IPR053183">
    <property type="entry name" value="ASL1"/>
</dbReference>
<protein>
    <recommendedName>
        <fullName evidence="2">Asl1-like glycosyl hydrolase catalytic domain-containing protein</fullName>
    </recommendedName>
</protein>
<evidence type="ECO:0000313" key="4">
    <source>
        <dbReference type="Proteomes" id="UP001283341"/>
    </source>
</evidence>
<dbReference type="AlphaFoldDB" id="A0AAE0M3L8"/>
<evidence type="ECO:0000259" key="2">
    <source>
        <dbReference type="Pfam" id="PF11790"/>
    </source>
</evidence>
<dbReference type="SUPFAM" id="SSF51445">
    <property type="entry name" value="(Trans)glycosidases"/>
    <property type="match status" value="1"/>
</dbReference>
<dbReference type="EMBL" id="JAUEDM010000004">
    <property type="protein sequence ID" value="KAK3318136.1"/>
    <property type="molecule type" value="Genomic_DNA"/>
</dbReference>
<dbReference type="InterPro" id="IPR024655">
    <property type="entry name" value="Asl1_glyco_hydro_catalytic"/>
</dbReference>
<dbReference type="PANTHER" id="PTHR34154">
    <property type="entry name" value="ALKALI-SENSITIVE LINKAGE PROTEIN 1"/>
    <property type="match status" value="1"/>
</dbReference>
<evidence type="ECO:0000256" key="1">
    <source>
        <dbReference type="SAM" id="SignalP"/>
    </source>
</evidence>
<proteinExistence type="predicted"/>
<dbReference type="Proteomes" id="UP001283341">
    <property type="component" value="Unassembled WGS sequence"/>
</dbReference>
<sequence>MKTTAVQSIAAFAALAAAAPAPVPEPEYNATLVARGTDAPFGIKKGLAYNDAGKINTLSRSGSATWAYNWGAARDAPKFQGIPMMWGVNEGQVDGIFAKIASGDTPYVLGYNEPDVTREHGGCNASPQRAREQWGNDMFRFRDRGAKLVCPAISSWNTDRGFTGGPSGLTWLRQFAGNNPGQFGCSAQALHWYGEPGANAQRQAQLFIDYVAWAHGEVNSIFQREMPLWITEFSPDPVGDVNLLADFLRIVIPWLDRQDYVHRYAPFKAETMVNGNDLNNAGRAFVESRG</sequence>
<dbReference type="Pfam" id="PF11790">
    <property type="entry name" value="Glyco_hydro_cc"/>
    <property type="match status" value="1"/>
</dbReference>
<dbReference type="GO" id="GO:0009277">
    <property type="term" value="C:fungal-type cell wall"/>
    <property type="evidence" value="ECO:0007669"/>
    <property type="project" value="TreeGrafter"/>
</dbReference>
<name>A0AAE0M3L8_9PEZI</name>
<feature type="domain" description="Asl1-like glycosyl hydrolase catalytic" evidence="2">
    <location>
        <begin position="46"/>
        <end position="278"/>
    </location>
</feature>
<feature type="chain" id="PRO_5042014184" description="Asl1-like glycosyl hydrolase catalytic domain-containing protein" evidence="1">
    <location>
        <begin position="19"/>
        <end position="290"/>
    </location>
</feature>
<keyword evidence="4" id="KW-1185">Reference proteome</keyword>
<feature type="signal peptide" evidence="1">
    <location>
        <begin position="1"/>
        <end position="18"/>
    </location>
</feature>
<gene>
    <name evidence="3" type="ORF">B0H66DRAFT_556328</name>
</gene>
<evidence type="ECO:0000313" key="3">
    <source>
        <dbReference type="EMBL" id="KAK3318136.1"/>
    </source>
</evidence>
<reference evidence="3" key="2">
    <citation type="submission" date="2023-06" db="EMBL/GenBank/DDBJ databases">
        <authorList>
            <consortium name="Lawrence Berkeley National Laboratory"/>
            <person name="Haridas S."/>
            <person name="Hensen N."/>
            <person name="Bonometti L."/>
            <person name="Westerberg I."/>
            <person name="Brannstrom I.O."/>
            <person name="Guillou S."/>
            <person name="Cros-Aarteil S."/>
            <person name="Calhoun S."/>
            <person name="Kuo A."/>
            <person name="Mondo S."/>
            <person name="Pangilinan J."/>
            <person name="Riley R."/>
            <person name="Labutti K."/>
            <person name="Andreopoulos B."/>
            <person name="Lipzen A."/>
            <person name="Chen C."/>
            <person name="Yanf M."/>
            <person name="Daum C."/>
            <person name="Ng V."/>
            <person name="Clum A."/>
            <person name="Steindorff A."/>
            <person name="Ohm R."/>
            <person name="Martin F."/>
            <person name="Silar P."/>
            <person name="Natvig D."/>
            <person name="Lalanne C."/>
            <person name="Gautier V."/>
            <person name="Ament-Velasquez S.L."/>
            <person name="Kruys A."/>
            <person name="Hutchinson M.I."/>
            <person name="Powell A.J."/>
            <person name="Barry K."/>
            <person name="Miller A.N."/>
            <person name="Grigoriev I.V."/>
            <person name="Debuchy R."/>
            <person name="Gladieux P."/>
            <person name="Thoren M.H."/>
            <person name="Johannesson H."/>
        </authorList>
    </citation>
    <scope>NUCLEOTIDE SEQUENCE</scope>
    <source>
        <strain evidence="3">CBS 118394</strain>
    </source>
</reference>
<dbReference type="GO" id="GO:0071966">
    <property type="term" value="P:fungal-type cell wall polysaccharide metabolic process"/>
    <property type="evidence" value="ECO:0007669"/>
    <property type="project" value="TreeGrafter"/>
</dbReference>
<organism evidence="3 4">
    <name type="scientific">Apodospora peruviana</name>
    <dbReference type="NCBI Taxonomy" id="516989"/>
    <lineage>
        <taxon>Eukaryota</taxon>
        <taxon>Fungi</taxon>
        <taxon>Dikarya</taxon>
        <taxon>Ascomycota</taxon>
        <taxon>Pezizomycotina</taxon>
        <taxon>Sordariomycetes</taxon>
        <taxon>Sordariomycetidae</taxon>
        <taxon>Sordariales</taxon>
        <taxon>Lasiosphaeriaceae</taxon>
        <taxon>Apodospora</taxon>
    </lineage>
</organism>